<dbReference type="EMBL" id="JACHLY010000001">
    <property type="protein sequence ID" value="MBB5998673.1"/>
    <property type="molecule type" value="Genomic_DNA"/>
</dbReference>
<evidence type="ECO:0000313" key="1">
    <source>
        <dbReference type="EMBL" id="MBB5998673.1"/>
    </source>
</evidence>
<comment type="caution">
    <text evidence="1">The sequence shown here is derived from an EMBL/GenBank/DDBJ whole genome shotgun (WGS) entry which is preliminary data.</text>
</comment>
<dbReference type="AlphaFoldDB" id="A0A841EC87"/>
<keyword evidence="2" id="KW-1185">Reference proteome</keyword>
<accession>A0A841EC87</accession>
<sequence length="260" mass="27761">MPGARRNDLRAAVAEAAELAGWLLFDADDQPGSRTATLHAYRLARRAGDRSTERFALTNLAMQDVEVGRSGEALRISDGILARPRIPPRVAALARIRRARALADLGAGTPAAGDLRAARAAVADSLSPRDPAWTWWVDECELGAHEGAVLLAQGDAAEAADRVEHAAHLAASRADARGGLYFQVSLVECYARARAWRACEEALTGVLAMLEEVASGRNRRRLRTAMRSVLRDPRSPRWLRHALHDVSGAAGVSGAGGTPG</sequence>
<organism evidence="1 2">
    <name type="scientific">Streptomonospora salina</name>
    <dbReference type="NCBI Taxonomy" id="104205"/>
    <lineage>
        <taxon>Bacteria</taxon>
        <taxon>Bacillati</taxon>
        <taxon>Actinomycetota</taxon>
        <taxon>Actinomycetes</taxon>
        <taxon>Streptosporangiales</taxon>
        <taxon>Nocardiopsidaceae</taxon>
        <taxon>Streptomonospora</taxon>
    </lineage>
</organism>
<evidence type="ECO:0000313" key="2">
    <source>
        <dbReference type="Proteomes" id="UP000578077"/>
    </source>
</evidence>
<reference evidence="1 2" key="1">
    <citation type="submission" date="2020-08" db="EMBL/GenBank/DDBJ databases">
        <title>Sequencing the genomes of 1000 actinobacteria strains.</title>
        <authorList>
            <person name="Klenk H.-P."/>
        </authorList>
    </citation>
    <scope>NUCLEOTIDE SEQUENCE [LARGE SCALE GENOMIC DNA]</scope>
    <source>
        <strain evidence="1 2">DSM 44593</strain>
    </source>
</reference>
<dbReference type="Proteomes" id="UP000578077">
    <property type="component" value="Unassembled WGS sequence"/>
</dbReference>
<name>A0A841EC87_9ACTN</name>
<protein>
    <submittedName>
        <fullName evidence="1">Tetratricopeptide (TPR) repeat protein</fullName>
    </submittedName>
</protein>
<gene>
    <name evidence="1" type="ORF">HNR25_002424</name>
</gene>
<proteinExistence type="predicted"/>